<dbReference type="Proteomes" id="UP001203297">
    <property type="component" value="Unassembled WGS sequence"/>
</dbReference>
<protein>
    <submittedName>
        <fullName evidence="2">Uncharacterized protein</fullName>
    </submittedName>
</protein>
<proteinExistence type="predicted"/>
<evidence type="ECO:0000313" key="3">
    <source>
        <dbReference type="Proteomes" id="UP001203297"/>
    </source>
</evidence>
<dbReference type="AlphaFoldDB" id="A0AAD4QMH7"/>
<gene>
    <name evidence="2" type="ORF">B0F90DRAFT_1628468</name>
</gene>
<comment type="caution">
    <text evidence="2">The sequence shown here is derived from an EMBL/GenBank/DDBJ whole genome shotgun (WGS) entry which is preliminary data.</text>
</comment>
<keyword evidence="3" id="KW-1185">Reference proteome</keyword>
<evidence type="ECO:0000256" key="1">
    <source>
        <dbReference type="SAM" id="MobiDB-lite"/>
    </source>
</evidence>
<evidence type="ECO:0000313" key="2">
    <source>
        <dbReference type="EMBL" id="KAI0301570.1"/>
    </source>
</evidence>
<sequence length="121" mass="13746">MSGDVLRIPADILTYCYCSRMVYVTPGESYEQAINFAQEAFPELRNIDRDLICLEIRVVFNNQKERKTAQIGRMAWSAVVATLARYEIVEIRVSSSPAQPATEPPPYTSRSRRFSDSKGHV</sequence>
<accession>A0AAD4QMH7</accession>
<dbReference type="EMBL" id="WTXG01000014">
    <property type="protein sequence ID" value="KAI0301570.1"/>
    <property type="molecule type" value="Genomic_DNA"/>
</dbReference>
<feature type="region of interest" description="Disordered" evidence="1">
    <location>
        <begin position="94"/>
        <end position="121"/>
    </location>
</feature>
<name>A0AAD4QMH7_9AGAM</name>
<organism evidence="2 3">
    <name type="scientific">Multifurca ochricompacta</name>
    <dbReference type="NCBI Taxonomy" id="376703"/>
    <lineage>
        <taxon>Eukaryota</taxon>
        <taxon>Fungi</taxon>
        <taxon>Dikarya</taxon>
        <taxon>Basidiomycota</taxon>
        <taxon>Agaricomycotina</taxon>
        <taxon>Agaricomycetes</taxon>
        <taxon>Russulales</taxon>
        <taxon>Russulaceae</taxon>
        <taxon>Multifurca</taxon>
    </lineage>
</organism>
<reference evidence="2" key="1">
    <citation type="journal article" date="2022" name="New Phytol.">
        <title>Evolutionary transition to the ectomycorrhizal habit in the genomes of a hyperdiverse lineage of mushroom-forming fungi.</title>
        <authorList>
            <person name="Looney B."/>
            <person name="Miyauchi S."/>
            <person name="Morin E."/>
            <person name="Drula E."/>
            <person name="Courty P.E."/>
            <person name="Kohler A."/>
            <person name="Kuo A."/>
            <person name="LaButti K."/>
            <person name="Pangilinan J."/>
            <person name="Lipzen A."/>
            <person name="Riley R."/>
            <person name="Andreopoulos W."/>
            <person name="He G."/>
            <person name="Johnson J."/>
            <person name="Nolan M."/>
            <person name="Tritt A."/>
            <person name="Barry K.W."/>
            <person name="Grigoriev I.V."/>
            <person name="Nagy L.G."/>
            <person name="Hibbett D."/>
            <person name="Henrissat B."/>
            <person name="Matheny P.B."/>
            <person name="Labbe J."/>
            <person name="Martin F.M."/>
        </authorList>
    </citation>
    <scope>NUCLEOTIDE SEQUENCE</scope>
    <source>
        <strain evidence="2">BPL690</strain>
    </source>
</reference>